<dbReference type="AlphaFoldDB" id="A0A4U8UT64"/>
<dbReference type="PANTHER" id="PTHR11200">
    <property type="entry name" value="INOSITOL 5-PHOSPHATASE"/>
    <property type="match status" value="1"/>
</dbReference>
<comment type="caution">
    <text evidence="2">The sequence shown here is derived from an EMBL/GenBank/DDBJ whole genome shotgun (WGS) entry which is preliminary data.</text>
</comment>
<dbReference type="Proteomes" id="UP000298663">
    <property type="component" value="Unassembled WGS sequence"/>
</dbReference>
<gene>
    <name evidence="2" type="ORF">L596_003317</name>
</gene>
<dbReference type="InterPro" id="IPR046985">
    <property type="entry name" value="IP5"/>
</dbReference>
<dbReference type="GO" id="GO:0046856">
    <property type="term" value="P:phosphatidylinositol dephosphorylation"/>
    <property type="evidence" value="ECO:0007669"/>
    <property type="project" value="InterPro"/>
</dbReference>
<keyword evidence="3" id="KW-1185">Reference proteome</keyword>
<sequence>MVFFVRTQLKEYVSRREYMFLGKAALPARTKGAIAVSLRILHKNCVFIGCHLPHSSAKRRIEAYQRIASKIHFRWMDTALLNPLVEDPLKLADVVFWFGDLNFRLNYAVPVEDPLPFDSSEIHTSIYLKLQHDELYLESTKGTIFNGFREALIHFVPTYKYVPGSHKLDKERTPSYTDRVLYWSHDNTLVRTVLYDSHASSTLSDHKSVHCLFRLRIYTPVYRPFIQNN</sequence>
<reference evidence="2 3" key="2">
    <citation type="journal article" date="2019" name="G3 (Bethesda)">
        <title>Hybrid Assembly of the Genome of the Entomopathogenic Nematode Steinernema carpocapsae Identifies the X-Chromosome.</title>
        <authorList>
            <person name="Serra L."/>
            <person name="Macchietto M."/>
            <person name="Macias-Munoz A."/>
            <person name="McGill C.J."/>
            <person name="Rodriguez I.M."/>
            <person name="Rodriguez B."/>
            <person name="Murad R."/>
            <person name="Mortazavi A."/>
        </authorList>
    </citation>
    <scope>NUCLEOTIDE SEQUENCE [LARGE SCALE GENOMIC DNA]</scope>
    <source>
        <strain evidence="2 3">ALL</strain>
    </source>
</reference>
<evidence type="ECO:0000313" key="2">
    <source>
        <dbReference type="EMBL" id="TMS36054.1"/>
    </source>
</evidence>
<dbReference type="GO" id="GO:0005886">
    <property type="term" value="C:plasma membrane"/>
    <property type="evidence" value="ECO:0007669"/>
    <property type="project" value="TreeGrafter"/>
</dbReference>
<dbReference type="InterPro" id="IPR000300">
    <property type="entry name" value="IPPc"/>
</dbReference>
<dbReference type="PANTHER" id="PTHR11200:SF275">
    <property type="entry name" value="LD06095P"/>
    <property type="match status" value="1"/>
</dbReference>
<dbReference type="Pfam" id="PF22669">
    <property type="entry name" value="Exo_endo_phos2"/>
    <property type="match status" value="1"/>
</dbReference>
<accession>A0A4U8UT64</accession>
<dbReference type="SMART" id="SM00128">
    <property type="entry name" value="IPPc"/>
    <property type="match status" value="1"/>
</dbReference>
<dbReference type="GO" id="GO:0004439">
    <property type="term" value="F:phosphatidylinositol-4,5-bisphosphate 5-phosphatase activity"/>
    <property type="evidence" value="ECO:0007669"/>
    <property type="project" value="TreeGrafter"/>
</dbReference>
<organism evidence="2 3">
    <name type="scientific">Steinernema carpocapsae</name>
    <name type="common">Entomopathogenic nematode</name>
    <dbReference type="NCBI Taxonomy" id="34508"/>
    <lineage>
        <taxon>Eukaryota</taxon>
        <taxon>Metazoa</taxon>
        <taxon>Ecdysozoa</taxon>
        <taxon>Nematoda</taxon>
        <taxon>Chromadorea</taxon>
        <taxon>Rhabditida</taxon>
        <taxon>Tylenchina</taxon>
        <taxon>Panagrolaimomorpha</taxon>
        <taxon>Strongyloidoidea</taxon>
        <taxon>Steinernematidae</taxon>
        <taxon>Steinernema</taxon>
    </lineage>
</organism>
<dbReference type="GO" id="GO:0001726">
    <property type="term" value="C:ruffle"/>
    <property type="evidence" value="ECO:0007669"/>
    <property type="project" value="TreeGrafter"/>
</dbReference>
<dbReference type="EMBL" id="AZBU02000001">
    <property type="protein sequence ID" value="TMS36054.1"/>
    <property type="molecule type" value="Genomic_DNA"/>
</dbReference>
<feature type="domain" description="Inositol polyphosphate-related phosphatase" evidence="1">
    <location>
        <begin position="1"/>
        <end position="221"/>
    </location>
</feature>
<evidence type="ECO:0000313" key="3">
    <source>
        <dbReference type="Proteomes" id="UP000298663"/>
    </source>
</evidence>
<evidence type="ECO:0000259" key="1">
    <source>
        <dbReference type="SMART" id="SM00128"/>
    </source>
</evidence>
<dbReference type="STRING" id="34508.A0A4U8UT64"/>
<name>A0A4U8UT64_STECR</name>
<dbReference type="InterPro" id="IPR036691">
    <property type="entry name" value="Endo/exonu/phosph_ase_sf"/>
</dbReference>
<reference evidence="2 3" key="1">
    <citation type="journal article" date="2015" name="Genome Biol.">
        <title>Comparative genomics of Steinernema reveals deeply conserved gene regulatory networks.</title>
        <authorList>
            <person name="Dillman A.R."/>
            <person name="Macchietto M."/>
            <person name="Porter C.F."/>
            <person name="Rogers A."/>
            <person name="Williams B."/>
            <person name="Antoshechkin I."/>
            <person name="Lee M.M."/>
            <person name="Goodwin Z."/>
            <person name="Lu X."/>
            <person name="Lewis E.E."/>
            <person name="Goodrich-Blair H."/>
            <person name="Stock S.P."/>
            <person name="Adams B.J."/>
            <person name="Sternberg P.W."/>
            <person name="Mortazavi A."/>
        </authorList>
    </citation>
    <scope>NUCLEOTIDE SEQUENCE [LARGE SCALE GENOMIC DNA]</scope>
    <source>
        <strain evidence="2 3">ALL</strain>
    </source>
</reference>
<dbReference type="GO" id="GO:0005737">
    <property type="term" value="C:cytoplasm"/>
    <property type="evidence" value="ECO:0007669"/>
    <property type="project" value="TreeGrafter"/>
</dbReference>
<protein>
    <recommendedName>
        <fullName evidence="1">Inositol polyphosphate-related phosphatase domain-containing protein</fullName>
    </recommendedName>
</protein>
<proteinExistence type="predicted"/>
<dbReference type="Gene3D" id="3.60.10.10">
    <property type="entry name" value="Endonuclease/exonuclease/phosphatase"/>
    <property type="match status" value="1"/>
</dbReference>
<dbReference type="OrthoDB" id="2248459at2759"/>
<dbReference type="SUPFAM" id="SSF56219">
    <property type="entry name" value="DNase I-like"/>
    <property type="match status" value="1"/>
</dbReference>